<dbReference type="GO" id="GO:0005737">
    <property type="term" value="C:cytoplasm"/>
    <property type="evidence" value="ECO:0007669"/>
    <property type="project" value="TreeGrafter"/>
</dbReference>
<evidence type="ECO:0000256" key="3">
    <source>
        <dbReference type="ARBA" id="ARBA00012485"/>
    </source>
</evidence>
<keyword evidence="4" id="KW-0808">Transferase</keyword>
<dbReference type="Gene3D" id="3.30.2410.10">
    <property type="entry name" value="Hect, E3 ligase catalytic domain"/>
    <property type="match status" value="1"/>
</dbReference>
<feature type="domain" description="HECT" evidence="7">
    <location>
        <begin position="16"/>
        <end position="54"/>
    </location>
</feature>
<dbReference type="InterPro" id="IPR050409">
    <property type="entry name" value="E3_ubiq-protein_ligase"/>
</dbReference>
<dbReference type="InterPro" id="IPR035983">
    <property type="entry name" value="Hect_E3_ubiquitin_ligase"/>
</dbReference>
<dbReference type="EC" id="2.3.2.26" evidence="3"/>
<evidence type="ECO:0000256" key="6">
    <source>
        <dbReference type="PROSITE-ProRule" id="PRU00104"/>
    </source>
</evidence>
<dbReference type="AlphaFoldDB" id="A0A8C0GXC9"/>
<protein>
    <recommendedName>
        <fullName evidence="3">HECT-type E3 ubiquitin transferase</fullName>
        <ecNumber evidence="3">2.3.2.26</ecNumber>
    </recommendedName>
</protein>
<dbReference type="GeneTree" id="ENSGT00940000182525"/>
<evidence type="ECO:0000256" key="1">
    <source>
        <dbReference type="ARBA" id="ARBA00000885"/>
    </source>
</evidence>
<dbReference type="GO" id="GO:0006511">
    <property type="term" value="P:ubiquitin-dependent protein catabolic process"/>
    <property type="evidence" value="ECO:0007669"/>
    <property type="project" value="TreeGrafter"/>
</dbReference>
<dbReference type="PANTHER" id="PTHR11254">
    <property type="entry name" value="HECT DOMAIN UBIQUITIN-PROTEIN LIGASE"/>
    <property type="match status" value="1"/>
</dbReference>
<comment type="catalytic activity">
    <reaction evidence="1">
        <text>S-ubiquitinyl-[E2 ubiquitin-conjugating enzyme]-L-cysteine + [acceptor protein]-L-lysine = [E2 ubiquitin-conjugating enzyme]-L-cysteine + N(6)-ubiquitinyl-[acceptor protein]-L-lysine.</text>
        <dbReference type="EC" id="2.3.2.26"/>
    </reaction>
</comment>
<evidence type="ECO:0000313" key="8">
    <source>
        <dbReference type="Ensembl" id="ENSCABP00000015673.1"/>
    </source>
</evidence>
<comment type="pathway">
    <text evidence="2">Protein modification; protein ubiquitination.</text>
</comment>
<keyword evidence="9" id="KW-1185">Reference proteome</keyword>
<evidence type="ECO:0000259" key="7">
    <source>
        <dbReference type="PROSITE" id="PS50237"/>
    </source>
</evidence>
<organism evidence="8 9">
    <name type="scientific">Chelonoidis abingdonii</name>
    <name type="common">Abingdon island giant tortoise</name>
    <name type="synonym">Testudo abingdonii</name>
    <dbReference type="NCBI Taxonomy" id="106734"/>
    <lineage>
        <taxon>Eukaryota</taxon>
        <taxon>Metazoa</taxon>
        <taxon>Chordata</taxon>
        <taxon>Craniata</taxon>
        <taxon>Vertebrata</taxon>
        <taxon>Euteleostomi</taxon>
        <taxon>Archelosauria</taxon>
        <taxon>Testudinata</taxon>
        <taxon>Testudines</taxon>
        <taxon>Cryptodira</taxon>
        <taxon>Durocryptodira</taxon>
        <taxon>Testudinoidea</taxon>
        <taxon>Testudinidae</taxon>
        <taxon>Chelonoidis</taxon>
    </lineage>
</organism>
<feature type="active site" description="Glycyl thioester intermediate" evidence="6">
    <location>
        <position position="22"/>
    </location>
</feature>
<keyword evidence="5 6" id="KW-0833">Ubl conjugation pathway</keyword>
<accession>A0A8C0GXC9</accession>
<dbReference type="PANTHER" id="PTHR11254:SF444">
    <property type="entry name" value="HECT DOMAIN CONTAINING UBIQUITIN LIGASE"/>
    <property type="match status" value="1"/>
</dbReference>
<reference evidence="8" key="2">
    <citation type="submission" date="2025-09" db="UniProtKB">
        <authorList>
            <consortium name="Ensembl"/>
        </authorList>
    </citation>
    <scope>IDENTIFICATION</scope>
</reference>
<dbReference type="GO" id="GO:0016567">
    <property type="term" value="P:protein ubiquitination"/>
    <property type="evidence" value="ECO:0007669"/>
    <property type="project" value="TreeGrafter"/>
</dbReference>
<dbReference type="InterPro" id="IPR000569">
    <property type="entry name" value="HECT_dom"/>
</dbReference>
<evidence type="ECO:0000256" key="2">
    <source>
        <dbReference type="ARBA" id="ARBA00004906"/>
    </source>
</evidence>
<evidence type="ECO:0000256" key="5">
    <source>
        <dbReference type="ARBA" id="ARBA00022786"/>
    </source>
</evidence>
<dbReference type="SUPFAM" id="SSF56204">
    <property type="entry name" value="Hect, E3 ligase catalytic domain"/>
    <property type="match status" value="1"/>
</dbReference>
<dbReference type="Ensembl" id="ENSCABT00000017202.1">
    <property type="protein sequence ID" value="ENSCABP00000015673.1"/>
    <property type="gene ID" value="ENSCABG00000011707.1"/>
</dbReference>
<dbReference type="Proteomes" id="UP000694404">
    <property type="component" value="Unplaced"/>
</dbReference>
<dbReference type="GO" id="GO:0061630">
    <property type="term" value="F:ubiquitin protein ligase activity"/>
    <property type="evidence" value="ECO:0007669"/>
    <property type="project" value="UniProtKB-EC"/>
</dbReference>
<proteinExistence type="predicted"/>
<evidence type="ECO:0000256" key="4">
    <source>
        <dbReference type="ARBA" id="ARBA00022679"/>
    </source>
</evidence>
<reference evidence="8" key="1">
    <citation type="submission" date="2025-08" db="UniProtKB">
        <authorList>
            <consortium name="Ensembl"/>
        </authorList>
    </citation>
    <scope>IDENTIFICATION</scope>
</reference>
<dbReference type="Pfam" id="PF00632">
    <property type="entry name" value="HECT"/>
    <property type="match status" value="1"/>
</dbReference>
<sequence>TLLAKKNPNSRTCGTLPVAHTCFNQLCLPPYKSKKELKQKLVIGISNAEGFGLE</sequence>
<name>A0A8C0GXC9_CHEAB</name>
<dbReference type="PROSITE" id="PS50237">
    <property type="entry name" value="HECT"/>
    <property type="match status" value="1"/>
</dbReference>
<evidence type="ECO:0000313" key="9">
    <source>
        <dbReference type="Proteomes" id="UP000694404"/>
    </source>
</evidence>